<feature type="compositionally biased region" description="Basic and acidic residues" evidence="1">
    <location>
        <begin position="59"/>
        <end position="68"/>
    </location>
</feature>
<dbReference type="Proteomes" id="UP000030748">
    <property type="component" value="Unassembled WGS sequence"/>
</dbReference>
<feature type="region of interest" description="Disordered" evidence="1">
    <location>
        <begin position="47"/>
        <end position="68"/>
    </location>
</feature>
<name>A0A022QHJ3_ERYGU</name>
<dbReference type="AlphaFoldDB" id="A0A022QHJ3"/>
<sequence length="68" mass="7899">MVFETRNLLTVFCKGSWRFVEKPPHLFLFPPPFFFCSSPISISPSIPNFEFDSPDPSIDDDRLNPQHI</sequence>
<reference evidence="2 3" key="1">
    <citation type="journal article" date="2013" name="Proc. Natl. Acad. Sci. U.S.A.">
        <title>Fine-scale variation in meiotic recombination in Mimulus inferred from population shotgun sequencing.</title>
        <authorList>
            <person name="Hellsten U."/>
            <person name="Wright K.M."/>
            <person name="Jenkins J."/>
            <person name="Shu S."/>
            <person name="Yuan Y."/>
            <person name="Wessler S.R."/>
            <person name="Schmutz J."/>
            <person name="Willis J.H."/>
            <person name="Rokhsar D.S."/>
        </authorList>
    </citation>
    <scope>NUCLEOTIDE SEQUENCE [LARGE SCALE GENOMIC DNA]</scope>
    <source>
        <strain evidence="3">cv. DUN x IM62</strain>
    </source>
</reference>
<evidence type="ECO:0000313" key="3">
    <source>
        <dbReference type="Proteomes" id="UP000030748"/>
    </source>
</evidence>
<accession>A0A022QHJ3</accession>
<evidence type="ECO:0000313" key="2">
    <source>
        <dbReference type="EMBL" id="EYU27044.1"/>
    </source>
</evidence>
<keyword evidence="3" id="KW-1185">Reference proteome</keyword>
<protein>
    <submittedName>
        <fullName evidence="2">Uncharacterized protein</fullName>
    </submittedName>
</protein>
<proteinExistence type="predicted"/>
<dbReference type="EMBL" id="KI631506">
    <property type="protein sequence ID" value="EYU27044.1"/>
    <property type="molecule type" value="Genomic_DNA"/>
</dbReference>
<evidence type="ECO:0000256" key="1">
    <source>
        <dbReference type="SAM" id="MobiDB-lite"/>
    </source>
</evidence>
<gene>
    <name evidence="2" type="ORF">MIMGU_mgv11b014695mg</name>
</gene>
<organism evidence="2 3">
    <name type="scientific">Erythranthe guttata</name>
    <name type="common">Yellow monkey flower</name>
    <name type="synonym">Mimulus guttatus</name>
    <dbReference type="NCBI Taxonomy" id="4155"/>
    <lineage>
        <taxon>Eukaryota</taxon>
        <taxon>Viridiplantae</taxon>
        <taxon>Streptophyta</taxon>
        <taxon>Embryophyta</taxon>
        <taxon>Tracheophyta</taxon>
        <taxon>Spermatophyta</taxon>
        <taxon>Magnoliopsida</taxon>
        <taxon>eudicotyledons</taxon>
        <taxon>Gunneridae</taxon>
        <taxon>Pentapetalae</taxon>
        <taxon>asterids</taxon>
        <taxon>lamiids</taxon>
        <taxon>Lamiales</taxon>
        <taxon>Phrymaceae</taxon>
        <taxon>Erythranthe</taxon>
    </lineage>
</organism>